<keyword evidence="2" id="KW-0238">DNA-binding</keyword>
<feature type="domain" description="Transcription factor IIIC subunit Tfc1/Sfc1 triple barrel" evidence="7">
    <location>
        <begin position="19"/>
        <end position="167"/>
    </location>
</feature>
<dbReference type="PANTHER" id="PTHR13230">
    <property type="entry name" value="GENERAL TRANSCRIPTION FACTOR IIIC, POLYPEPTIDE 5"/>
    <property type="match status" value="1"/>
</dbReference>
<feature type="region of interest" description="Disordered" evidence="5">
    <location>
        <begin position="567"/>
        <end position="672"/>
    </location>
</feature>
<evidence type="ECO:0000313" key="9">
    <source>
        <dbReference type="Proteomes" id="UP001642501"/>
    </source>
</evidence>
<accession>A0ABP0DZT3</accession>
<evidence type="ECO:0000256" key="1">
    <source>
        <dbReference type="ARBA" id="ARBA00004123"/>
    </source>
</evidence>
<reference evidence="8 9" key="1">
    <citation type="submission" date="2024-01" db="EMBL/GenBank/DDBJ databases">
        <authorList>
            <person name="Allen C."/>
            <person name="Tagirdzhanova G."/>
        </authorList>
    </citation>
    <scope>NUCLEOTIDE SEQUENCE [LARGE SCALE GENOMIC DNA]</scope>
    <source>
        <strain evidence="8 9">CBS 573.63</strain>
    </source>
</reference>
<evidence type="ECO:0000256" key="5">
    <source>
        <dbReference type="SAM" id="MobiDB-lite"/>
    </source>
</evidence>
<feature type="domain" description="Transcription factor IIIC subunit 5 HTH" evidence="6">
    <location>
        <begin position="207"/>
        <end position="361"/>
    </location>
</feature>
<comment type="caution">
    <text evidence="8">The sequence shown here is derived from an EMBL/GenBank/DDBJ whole genome shotgun (WGS) entry which is preliminary data.</text>
</comment>
<proteinExistence type="predicted"/>
<dbReference type="Pfam" id="PF17682">
    <property type="entry name" value="Tau95_N"/>
    <property type="match status" value="1"/>
</dbReference>
<gene>
    <name evidence="8" type="primary">TFC1</name>
    <name evidence="8" type="ORF">SEPCBS57363_005843</name>
</gene>
<evidence type="ECO:0000313" key="8">
    <source>
        <dbReference type="EMBL" id="CAK7273818.1"/>
    </source>
</evidence>
<dbReference type="InterPro" id="IPR040454">
    <property type="entry name" value="TF_IIIC_Tfc1/Sfc1"/>
</dbReference>
<evidence type="ECO:0000256" key="2">
    <source>
        <dbReference type="ARBA" id="ARBA00023125"/>
    </source>
</evidence>
<dbReference type="Proteomes" id="UP001642501">
    <property type="component" value="Unassembled WGS sequence"/>
</dbReference>
<dbReference type="InterPro" id="IPR042536">
    <property type="entry name" value="TFIIIC_tauA_Sfc1"/>
</dbReference>
<dbReference type="InterPro" id="IPR019136">
    <property type="entry name" value="TF_IIIC_su-5_HTH"/>
</dbReference>
<evidence type="ECO:0000259" key="7">
    <source>
        <dbReference type="Pfam" id="PF17682"/>
    </source>
</evidence>
<keyword evidence="4" id="KW-0539">Nucleus</keyword>
<feature type="compositionally biased region" description="Acidic residues" evidence="5">
    <location>
        <begin position="608"/>
        <end position="654"/>
    </location>
</feature>
<dbReference type="Gene3D" id="3.30.200.160">
    <property type="entry name" value="TFIIIC, subcomplex tauA, subunit Sfc1, barrel domain"/>
    <property type="match status" value="1"/>
</dbReference>
<sequence length="672" mass="74432">MDNIGMAPVLPIPQRQMAAVEHPALLTSLQRGLDSFGGRADYGHIMYPSDPQTSVPLFLRQDDPMLGTLSSHSAATHNVVLAVHVPKRTGMRRKRGTNGPWELDPGASTTLARYGASNNRLAGDSMARRDAVQLRQQLQQTAGQYRIEVMGIVKHSHRYRGLADFHQSTHDSEFAAKFAENILPGEFSKLRNFTITPGIAATPNVDLPPPPFFTTTVLPFPYFYSQNPFVREVVSSHDGAVRLINSTAASPLVGYQLAFDDEPVPTCPPDALAPITGRRRVAVLDAMRHAVEERPVWTRRGLVNHMVKATGLPLTENRLKQYFAHVCYQFKGGPWRDTLVRYGVDPRTDPAYRQYQTMQFKLHKYEDRRTAYWHTVEEDADAGSQATTAEEGARLGKHVATPLESAEAAAAGGGAATASDSSVLQHRKDTHVFDGRSYCDDGKVWQVCDLHDTVLAKLLAEAPMRSECERLGAGWYNQGSWAKARAIMKTKLLAIRFGRFVDDASFEDSLAVPNETPRVGAMRSINIPVPNINLTLEELTSITSRANHGKPGRRRLRGMNSMTVPLFVSKKGGDTSKASRNAAGETALNKDRSREAHGDEKGERGGVEDEEDDKDEVGDMDEDDEVDDDDDENQEDGEGEEFEEDEDEDEEEDETGRLGDIEDETMKDVDDV</sequence>
<feature type="compositionally biased region" description="Basic and acidic residues" evidence="5">
    <location>
        <begin position="588"/>
        <end position="607"/>
    </location>
</feature>
<name>A0ABP0DZT3_9PEZI</name>
<organism evidence="8 9">
    <name type="scientific">Sporothrix epigloea</name>
    <dbReference type="NCBI Taxonomy" id="1892477"/>
    <lineage>
        <taxon>Eukaryota</taxon>
        <taxon>Fungi</taxon>
        <taxon>Dikarya</taxon>
        <taxon>Ascomycota</taxon>
        <taxon>Pezizomycotina</taxon>
        <taxon>Sordariomycetes</taxon>
        <taxon>Sordariomycetidae</taxon>
        <taxon>Ophiostomatales</taxon>
        <taxon>Ophiostomataceae</taxon>
        <taxon>Sporothrix</taxon>
    </lineage>
</organism>
<keyword evidence="9" id="KW-1185">Reference proteome</keyword>
<dbReference type="EMBL" id="CAWUOM010000145">
    <property type="protein sequence ID" value="CAK7273818.1"/>
    <property type="molecule type" value="Genomic_DNA"/>
</dbReference>
<evidence type="ECO:0000259" key="6">
    <source>
        <dbReference type="Pfam" id="PF09734"/>
    </source>
</evidence>
<protein>
    <submittedName>
        <fullName evidence="8">Tau 95 subunit of transcription factor TFIIIC</fullName>
    </submittedName>
</protein>
<dbReference type="PANTHER" id="PTHR13230:SF5">
    <property type="entry name" value="GENERAL TRANSCRIPTION FACTOR 3C POLYPEPTIDE 5"/>
    <property type="match status" value="1"/>
</dbReference>
<evidence type="ECO:0000256" key="4">
    <source>
        <dbReference type="ARBA" id="ARBA00023242"/>
    </source>
</evidence>
<keyword evidence="3" id="KW-0804">Transcription</keyword>
<feature type="compositionally biased region" description="Basic and acidic residues" evidence="5">
    <location>
        <begin position="655"/>
        <end position="672"/>
    </location>
</feature>
<evidence type="ECO:0000256" key="3">
    <source>
        <dbReference type="ARBA" id="ARBA00023163"/>
    </source>
</evidence>
<dbReference type="InterPro" id="IPR041499">
    <property type="entry name" value="Tfc1/Sfc1_N"/>
</dbReference>
<dbReference type="Pfam" id="PF09734">
    <property type="entry name" value="Tau95"/>
    <property type="match status" value="1"/>
</dbReference>
<comment type="subcellular location">
    <subcellularLocation>
        <location evidence="1">Nucleus</location>
    </subcellularLocation>
</comment>